<feature type="chain" id="PRO_5005203356" description="Bacterial virulence domain-containing protein" evidence="1">
    <location>
        <begin position="24"/>
        <end position="420"/>
    </location>
</feature>
<organism evidence="3 4">
    <name type="scientific">Pandoraea faecigallinarum</name>
    <dbReference type="NCBI Taxonomy" id="656179"/>
    <lineage>
        <taxon>Bacteria</taxon>
        <taxon>Pseudomonadati</taxon>
        <taxon>Pseudomonadota</taxon>
        <taxon>Betaproteobacteria</taxon>
        <taxon>Burkholderiales</taxon>
        <taxon>Burkholderiaceae</taxon>
        <taxon>Pandoraea</taxon>
    </lineage>
</organism>
<evidence type="ECO:0000259" key="2">
    <source>
        <dbReference type="Pfam" id="PF06057"/>
    </source>
</evidence>
<feature type="signal peptide" evidence="1">
    <location>
        <begin position="1"/>
        <end position="23"/>
    </location>
</feature>
<dbReference type="Proteomes" id="UP000035651">
    <property type="component" value="Chromosome"/>
</dbReference>
<dbReference type="InterPro" id="IPR011225">
    <property type="entry name" value="IV_sec_VirJ"/>
</dbReference>
<evidence type="ECO:0000313" key="3">
    <source>
        <dbReference type="EMBL" id="AKM31310.1"/>
    </source>
</evidence>
<keyword evidence="1" id="KW-0732">Signal</keyword>
<dbReference type="InterPro" id="IPR029058">
    <property type="entry name" value="AB_hydrolase_fold"/>
</dbReference>
<evidence type="ECO:0000313" key="4">
    <source>
        <dbReference type="Proteomes" id="UP000035651"/>
    </source>
</evidence>
<name>A0A0H3WUJ7_9BURK</name>
<evidence type="ECO:0000256" key="1">
    <source>
        <dbReference type="SAM" id="SignalP"/>
    </source>
</evidence>
<dbReference type="STRING" id="656179.AB870_16010"/>
<dbReference type="Pfam" id="PF06057">
    <property type="entry name" value="VirJ"/>
    <property type="match status" value="1"/>
</dbReference>
<gene>
    <name evidence="3" type="ORF">AB870_16010</name>
</gene>
<dbReference type="KEGG" id="pfg:AB870_16010"/>
<dbReference type="SUPFAM" id="SSF53474">
    <property type="entry name" value="alpha/beta-Hydrolases"/>
    <property type="match status" value="1"/>
</dbReference>
<dbReference type="AlphaFoldDB" id="A0A0H3WUJ7"/>
<reference evidence="3" key="1">
    <citation type="submission" date="2016-06" db="EMBL/GenBank/DDBJ databases">
        <title>Complete Genome Sequence of Pandoraea faecigallinarum DSM-23572.</title>
        <authorList>
            <person name="Yong D."/>
            <person name="Ee R."/>
            <person name="Lim Y.-L."/>
            <person name="Yin W.-F."/>
            <person name="Chan K.-G."/>
        </authorList>
    </citation>
    <scope>NUCLEOTIDE SEQUENCE</scope>
    <source>
        <strain evidence="3">DSM 23572</strain>
    </source>
</reference>
<accession>A0A0H3WUJ7</accession>
<dbReference type="RefSeq" id="WP_047907110.1">
    <property type="nucleotide sequence ID" value="NZ_CP011807.3"/>
</dbReference>
<proteinExistence type="predicted"/>
<protein>
    <recommendedName>
        <fullName evidence="2">Bacterial virulence domain-containing protein</fullName>
    </recommendedName>
</protein>
<dbReference type="InterPro" id="IPR010333">
    <property type="entry name" value="VirJ"/>
</dbReference>
<dbReference type="EMBL" id="CP011807">
    <property type="protein sequence ID" value="AKM31310.1"/>
    <property type="molecule type" value="Genomic_DNA"/>
</dbReference>
<dbReference type="ESTHER" id="9burk-a0a0h3wuj7">
    <property type="family name" value="VirJ"/>
</dbReference>
<dbReference type="PIRSF" id="PIRSF029063">
    <property type="entry name" value="IV_sec_VirJ"/>
    <property type="match status" value="1"/>
</dbReference>
<keyword evidence="4" id="KW-1185">Reference proteome</keyword>
<dbReference type="Gene3D" id="3.40.50.1820">
    <property type="entry name" value="alpha/beta hydrolase"/>
    <property type="match status" value="1"/>
</dbReference>
<sequence>MKFRYWFPVAAGLLAVGLSLMPAASKIDGGRFGKLRIASVDGPVAGVTLLFSSAEGWTERDRAIARELADRGILTVGIDSRRYLANLSKEKADCQYLPGDAEFVSQQLQRDLSTPIYHTPVVAGFGIGGRIAQVIRDQAAANTVKGAVVSSTGSEPQLPIALCDAPAPGVNLERREFVDRLPPDDTRAFVDTIRRRASERADEATQPNFSTLPLIELPASGASGRLAVVMSGDGGWRDLDKEISEHLRSDGVSVVGWDSLRYFWTEKTPDQTAGALKQVLDHYANMWHTPKITLIGYSFGANVLPFAYNRLPDRLKAKVDQLVLLAPEPSADFQIRVSGWLGLHQEALAKNVREQIATLPTKNVQCFYGAEESQSLCPSLLDTLAEVVRTDGGHHFDGNYRAIEQKILSFHRRSTAGRRH</sequence>
<dbReference type="PATRIC" id="fig|656179.3.peg.3411"/>
<dbReference type="OrthoDB" id="641022at2"/>
<feature type="domain" description="Bacterial virulence" evidence="2">
    <location>
        <begin position="225"/>
        <end position="411"/>
    </location>
</feature>